<reference evidence="3 4" key="1">
    <citation type="submission" date="2024-06" db="EMBL/GenBank/DDBJ databases">
        <title>Genomic Encyclopedia of Type Strains, Phase IV (KMG-IV): sequencing the most valuable type-strain genomes for metagenomic binning, comparative biology and taxonomic classification.</title>
        <authorList>
            <person name="Goeker M."/>
        </authorList>
    </citation>
    <scope>NUCLEOTIDE SEQUENCE [LARGE SCALE GENOMIC DNA]</scope>
    <source>
        <strain evidence="3 4">DSM 21331</strain>
    </source>
</reference>
<evidence type="ECO:0000256" key="1">
    <source>
        <dbReference type="SAM" id="MobiDB-lite"/>
    </source>
</evidence>
<organism evidence="3 4">
    <name type="scientific">Methylobacterium goesingense</name>
    <dbReference type="NCBI Taxonomy" id="243690"/>
    <lineage>
        <taxon>Bacteria</taxon>
        <taxon>Pseudomonadati</taxon>
        <taxon>Pseudomonadota</taxon>
        <taxon>Alphaproteobacteria</taxon>
        <taxon>Hyphomicrobiales</taxon>
        <taxon>Methylobacteriaceae</taxon>
        <taxon>Methylobacterium</taxon>
    </lineage>
</organism>
<feature type="signal peptide" evidence="2">
    <location>
        <begin position="1"/>
        <end position="27"/>
    </location>
</feature>
<gene>
    <name evidence="3" type="ORF">ABID43_003145</name>
</gene>
<feature type="region of interest" description="Disordered" evidence="1">
    <location>
        <begin position="84"/>
        <end position="114"/>
    </location>
</feature>
<accession>A0ABV2L6Z0</accession>
<sequence length="114" mass="11657">MTPTTLGRGAGLLVAAALALIPGRTLAQAALSTGPDCGGDAYSSAQVIENRPARRGPLTAVPDTLCADVAPQGQRAPVEIGIYPSLGATGMPARDGARGPNDPYEERPPRSRRP</sequence>
<evidence type="ECO:0000313" key="4">
    <source>
        <dbReference type="Proteomes" id="UP001549145"/>
    </source>
</evidence>
<evidence type="ECO:0000313" key="3">
    <source>
        <dbReference type="EMBL" id="MET3693594.1"/>
    </source>
</evidence>
<name>A0ABV2L6Z0_9HYPH</name>
<feature type="chain" id="PRO_5045099850" evidence="2">
    <location>
        <begin position="28"/>
        <end position="114"/>
    </location>
</feature>
<keyword evidence="4" id="KW-1185">Reference proteome</keyword>
<feature type="compositionally biased region" description="Basic and acidic residues" evidence="1">
    <location>
        <begin position="104"/>
        <end position="114"/>
    </location>
</feature>
<proteinExistence type="predicted"/>
<keyword evidence="2" id="KW-0732">Signal</keyword>
<dbReference type="EMBL" id="JBEPMM010000009">
    <property type="protein sequence ID" value="MET3693594.1"/>
    <property type="molecule type" value="Genomic_DNA"/>
</dbReference>
<dbReference type="Proteomes" id="UP001549145">
    <property type="component" value="Unassembled WGS sequence"/>
</dbReference>
<dbReference type="RefSeq" id="WP_373320871.1">
    <property type="nucleotide sequence ID" value="NZ_BPQL01000044.1"/>
</dbReference>
<evidence type="ECO:0000256" key="2">
    <source>
        <dbReference type="SAM" id="SignalP"/>
    </source>
</evidence>
<comment type="caution">
    <text evidence="3">The sequence shown here is derived from an EMBL/GenBank/DDBJ whole genome shotgun (WGS) entry which is preliminary data.</text>
</comment>
<protein>
    <submittedName>
        <fullName evidence="3">Uncharacterized protein</fullName>
    </submittedName>
</protein>